<accession>A0AAE1BC52</accession>
<reference evidence="1" key="1">
    <citation type="journal article" date="2023" name="G3 (Bethesda)">
        <title>A reference genome for the long-term kleptoplast-retaining sea slug Elysia crispata morphotype clarki.</title>
        <authorList>
            <person name="Eastman K.E."/>
            <person name="Pendleton A.L."/>
            <person name="Shaikh M.A."/>
            <person name="Suttiyut T."/>
            <person name="Ogas R."/>
            <person name="Tomko P."/>
            <person name="Gavelis G."/>
            <person name="Widhalm J.R."/>
            <person name="Wisecaver J.H."/>
        </authorList>
    </citation>
    <scope>NUCLEOTIDE SEQUENCE</scope>
    <source>
        <strain evidence="1">ECLA1</strain>
    </source>
</reference>
<protein>
    <submittedName>
        <fullName evidence="1">Uncharacterized protein</fullName>
    </submittedName>
</protein>
<evidence type="ECO:0000313" key="2">
    <source>
        <dbReference type="Proteomes" id="UP001283361"/>
    </source>
</evidence>
<organism evidence="1 2">
    <name type="scientific">Elysia crispata</name>
    <name type="common">lettuce slug</name>
    <dbReference type="NCBI Taxonomy" id="231223"/>
    <lineage>
        <taxon>Eukaryota</taxon>
        <taxon>Metazoa</taxon>
        <taxon>Spiralia</taxon>
        <taxon>Lophotrochozoa</taxon>
        <taxon>Mollusca</taxon>
        <taxon>Gastropoda</taxon>
        <taxon>Heterobranchia</taxon>
        <taxon>Euthyneura</taxon>
        <taxon>Panpulmonata</taxon>
        <taxon>Sacoglossa</taxon>
        <taxon>Placobranchoidea</taxon>
        <taxon>Plakobranchidae</taxon>
        <taxon>Elysia</taxon>
    </lineage>
</organism>
<keyword evidence="2" id="KW-1185">Reference proteome</keyword>
<name>A0AAE1BC52_9GAST</name>
<evidence type="ECO:0000313" key="1">
    <source>
        <dbReference type="EMBL" id="KAK3802527.1"/>
    </source>
</evidence>
<gene>
    <name evidence="1" type="ORF">RRG08_033186</name>
</gene>
<dbReference type="AlphaFoldDB" id="A0AAE1BC52"/>
<dbReference type="Proteomes" id="UP001283361">
    <property type="component" value="Unassembled WGS sequence"/>
</dbReference>
<comment type="caution">
    <text evidence="1">The sequence shown here is derived from an EMBL/GenBank/DDBJ whole genome shotgun (WGS) entry which is preliminary data.</text>
</comment>
<dbReference type="EMBL" id="JAWDGP010000228">
    <property type="protein sequence ID" value="KAK3802527.1"/>
    <property type="molecule type" value="Genomic_DNA"/>
</dbReference>
<sequence>MQCQIDRATKESATRYRCQVRAAAVNRRHTRLRRVTGDTDIADKFRRDLGCYKFDLVKETGLGLLLIRVQRPSLHLPSDLSILLSVISLAPQSPSTLP</sequence>
<proteinExistence type="predicted"/>